<dbReference type="Proteomes" id="UP001266305">
    <property type="component" value="Unassembled WGS sequence"/>
</dbReference>
<keyword evidence="2" id="KW-1185">Reference proteome</keyword>
<evidence type="ECO:0000313" key="2">
    <source>
        <dbReference type="Proteomes" id="UP001266305"/>
    </source>
</evidence>
<protein>
    <submittedName>
        <fullName evidence="1">Uncharacterized protein</fullName>
    </submittedName>
</protein>
<organism evidence="1 2">
    <name type="scientific">Saguinus oedipus</name>
    <name type="common">Cotton-top tamarin</name>
    <name type="synonym">Oedipomidas oedipus</name>
    <dbReference type="NCBI Taxonomy" id="9490"/>
    <lineage>
        <taxon>Eukaryota</taxon>
        <taxon>Metazoa</taxon>
        <taxon>Chordata</taxon>
        <taxon>Craniata</taxon>
        <taxon>Vertebrata</taxon>
        <taxon>Euteleostomi</taxon>
        <taxon>Mammalia</taxon>
        <taxon>Eutheria</taxon>
        <taxon>Euarchontoglires</taxon>
        <taxon>Primates</taxon>
        <taxon>Haplorrhini</taxon>
        <taxon>Platyrrhini</taxon>
        <taxon>Cebidae</taxon>
        <taxon>Callitrichinae</taxon>
        <taxon>Saguinus</taxon>
    </lineage>
</organism>
<evidence type="ECO:0000313" key="1">
    <source>
        <dbReference type="EMBL" id="KAK2105537.1"/>
    </source>
</evidence>
<accession>A0ABQ9V8H5</accession>
<dbReference type="EMBL" id="JASSZA010000007">
    <property type="protein sequence ID" value="KAK2105537.1"/>
    <property type="molecule type" value="Genomic_DNA"/>
</dbReference>
<proteinExistence type="predicted"/>
<reference evidence="1 2" key="1">
    <citation type="submission" date="2023-05" db="EMBL/GenBank/DDBJ databases">
        <title>B98-5 Cell Line De Novo Hybrid Assembly: An Optical Mapping Approach.</title>
        <authorList>
            <person name="Kananen K."/>
            <person name="Auerbach J.A."/>
            <person name="Kautto E."/>
            <person name="Blachly J.S."/>
        </authorList>
    </citation>
    <scope>NUCLEOTIDE SEQUENCE [LARGE SCALE GENOMIC DNA]</scope>
    <source>
        <strain evidence="1">B95-8</strain>
        <tissue evidence="1">Cell line</tissue>
    </source>
</reference>
<gene>
    <name evidence="1" type="ORF">P7K49_015051</name>
</gene>
<name>A0ABQ9V8H5_SAGOE</name>
<comment type="caution">
    <text evidence="1">The sequence shown here is derived from an EMBL/GenBank/DDBJ whole genome shotgun (WGS) entry which is preliminary data.</text>
</comment>
<sequence>MRDEDSSSRIEHQQDVLPQNNRCCTRLPIGKLSTDKLTLINKRNGNRNQVNSGVRSVNAAVVIYDVKLV</sequence>